<feature type="coiled-coil region" evidence="6">
    <location>
        <begin position="520"/>
        <end position="568"/>
    </location>
</feature>
<keyword evidence="9" id="KW-1185">Reference proteome</keyword>
<proteinExistence type="predicted"/>
<comment type="subcellular location">
    <subcellularLocation>
        <location evidence="2">Cytoplasm</location>
    </subcellularLocation>
    <subcellularLocation>
        <location evidence="1">Endomembrane system</location>
        <topology evidence="1">Peripheral membrane protein</topology>
    </subcellularLocation>
</comment>
<feature type="coiled-coil region" evidence="6">
    <location>
        <begin position="46"/>
        <end position="338"/>
    </location>
</feature>
<dbReference type="GO" id="GO:0005794">
    <property type="term" value="C:Golgi apparatus"/>
    <property type="evidence" value="ECO:0007669"/>
    <property type="project" value="TreeGrafter"/>
</dbReference>
<feature type="coiled-coil region" evidence="6">
    <location>
        <begin position="376"/>
        <end position="410"/>
    </location>
</feature>
<dbReference type="WBParaSite" id="Pan_g133.t1">
    <property type="protein sequence ID" value="Pan_g133.t1"/>
    <property type="gene ID" value="Pan_g133"/>
</dbReference>
<evidence type="ECO:0000256" key="6">
    <source>
        <dbReference type="SAM" id="Coils"/>
    </source>
</evidence>
<evidence type="ECO:0000256" key="4">
    <source>
        <dbReference type="ARBA" id="ARBA00023054"/>
    </source>
</evidence>
<keyword evidence="3" id="KW-0963">Cytoplasm</keyword>
<protein>
    <submittedName>
        <fullName evidence="10">GRIP domain-containing protein</fullName>
    </submittedName>
</protein>
<feature type="compositionally biased region" description="Basic and acidic residues" evidence="7">
    <location>
        <begin position="464"/>
        <end position="474"/>
    </location>
</feature>
<evidence type="ECO:0000313" key="10">
    <source>
        <dbReference type="WBParaSite" id="Pan_g133.t1"/>
    </source>
</evidence>
<feature type="domain" description="GRIP" evidence="8">
    <location>
        <begin position="564"/>
        <end position="615"/>
    </location>
</feature>
<sequence>MADNPSEEPVSASNHEEVPVEVKPAPAPMAAAPNAAPSSKLDSLPREDLIRLLKKQMLNVKEVRKQADEYKSKVVALEAQIAAAGNDASAEMVALELSDYKNSCAELKKQLASQQQAQVAKDELVKELTDRSDKLMFEKAELENELKDAKGGVARLQKEIDEQKALLNEHSKEAQSLSLQTQSIRAEHDLEIAKLNSQLKRLREESTEQSKYVTDKTVEIRRLKQEFDVIQRRYEDLQQEHATFKERAEFVLKQKSDSKSESADRNNVESVMQPEIAELIKTVQTRNDKINQLTERCSFLEDELRSTQDHAKNLKFELEDAQSTLNSLRSRGQEERRRTESDYDFRLRQVTTEKDMLQKTLSRTIEQHSLEKDKLVESFQRQNSDLEASNRDLLDQVNDLRAKLTQLHSNQASSATNLSNNVTPSRVQSRVQAQIARLPAPINFAHTGRSSLERESSFQNPPGLDHDHTDNDDDRSLQDVIAEAASENYGTTLEDHFARSIGASGSLAGGDDWYPTPEDYNALAKQLDHTRDLLNDMEDTNAKLIEQIKILKEEIRRMERNTERQEHAKNSEYLKNVVMKFLAPPKVNDERKQLLPVLTTMLRLSPEEVDAVTKCVQEGVASHDDANAAGWSSYIWSSVL</sequence>
<evidence type="ECO:0000256" key="3">
    <source>
        <dbReference type="ARBA" id="ARBA00022490"/>
    </source>
</evidence>
<dbReference type="PANTHER" id="PTHR23157">
    <property type="entry name" value="GRIP AND COILED-COIL DOMAIN-CONTAINING PROTEIN 1"/>
    <property type="match status" value="1"/>
</dbReference>
<dbReference type="PANTHER" id="PTHR23157:SF25">
    <property type="entry name" value="GRIP AND COILED-COIL DOMAIN-CONTAINING PROTEIN 1"/>
    <property type="match status" value="1"/>
</dbReference>
<dbReference type="Proteomes" id="UP000492821">
    <property type="component" value="Unassembled WGS sequence"/>
</dbReference>
<dbReference type="Gene3D" id="1.10.220.60">
    <property type="entry name" value="GRIP domain"/>
    <property type="match status" value="1"/>
</dbReference>
<feature type="region of interest" description="Disordered" evidence="7">
    <location>
        <begin position="1"/>
        <end position="42"/>
    </location>
</feature>
<dbReference type="SMART" id="SM00755">
    <property type="entry name" value="Grip"/>
    <property type="match status" value="1"/>
</dbReference>
<dbReference type="PROSITE" id="PS50913">
    <property type="entry name" value="GRIP"/>
    <property type="match status" value="1"/>
</dbReference>
<dbReference type="Pfam" id="PF16704">
    <property type="entry name" value="Rab_bind"/>
    <property type="match status" value="1"/>
</dbReference>
<dbReference type="InterPro" id="IPR000237">
    <property type="entry name" value="GRIP_dom"/>
</dbReference>
<evidence type="ECO:0000259" key="8">
    <source>
        <dbReference type="PROSITE" id="PS50913"/>
    </source>
</evidence>
<dbReference type="Gene3D" id="1.10.287.1490">
    <property type="match status" value="1"/>
</dbReference>
<keyword evidence="5" id="KW-0472">Membrane</keyword>
<accession>A0A7E4UVL2</accession>
<evidence type="ECO:0000256" key="7">
    <source>
        <dbReference type="SAM" id="MobiDB-lite"/>
    </source>
</evidence>
<keyword evidence="4 6" id="KW-0175">Coiled coil</keyword>
<dbReference type="InterPro" id="IPR051952">
    <property type="entry name" value="Golgi-autophagy_related"/>
</dbReference>
<reference evidence="9" key="1">
    <citation type="journal article" date="2013" name="Genetics">
        <title>The draft genome and transcriptome of Panagrellus redivivus are shaped by the harsh demands of a free-living lifestyle.</title>
        <authorList>
            <person name="Srinivasan J."/>
            <person name="Dillman A.R."/>
            <person name="Macchietto M.G."/>
            <person name="Heikkinen L."/>
            <person name="Lakso M."/>
            <person name="Fracchia K.M."/>
            <person name="Antoshechkin I."/>
            <person name="Mortazavi A."/>
            <person name="Wong G."/>
            <person name="Sternberg P.W."/>
        </authorList>
    </citation>
    <scope>NUCLEOTIDE SEQUENCE [LARGE SCALE GENOMIC DNA]</scope>
    <source>
        <strain evidence="9">MT8872</strain>
    </source>
</reference>
<evidence type="ECO:0000256" key="1">
    <source>
        <dbReference type="ARBA" id="ARBA00004184"/>
    </source>
</evidence>
<evidence type="ECO:0000256" key="5">
    <source>
        <dbReference type="ARBA" id="ARBA00023136"/>
    </source>
</evidence>
<evidence type="ECO:0000313" key="9">
    <source>
        <dbReference type="Proteomes" id="UP000492821"/>
    </source>
</evidence>
<name>A0A7E4UVL2_PANRE</name>
<reference evidence="10" key="2">
    <citation type="submission" date="2020-10" db="UniProtKB">
        <authorList>
            <consortium name="WormBaseParasite"/>
        </authorList>
    </citation>
    <scope>IDENTIFICATION</scope>
</reference>
<feature type="region of interest" description="Disordered" evidence="7">
    <location>
        <begin position="450"/>
        <end position="474"/>
    </location>
</feature>
<evidence type="ECO:0000256" key="2">
    <source>
        <dbReference type="ARBA" id="ARBA00004496"/>
    </source>
</evidence>
<dbReference type="AlphaFoldDB" id="A0A7E4UVL2"/>
<feature type="compositionally biased region" description="Low complexity" evidence="7">
    <location>
        <begin position="28"/>
        <end position="37"/>
    </location>
</feature>
<organism evidence="9 10">
    <name type="scientific">Panagrellus redivivus</name>
    <name type="common">Microworm</name>
    <dbReference type="NCBI Taxonomy" id="6233"/>
    <lineage>
        <taxon>Eukaryota</taxon>
        <taxon>Metazoa</taxon>
        <taxon>Ecdysozoa</taxon>
        <taxon>Nematoda</taxon>
        <taxon>Chromadorea</taxon>
        <taxon>Rhabditida</taxon>
        <taxon>Tylenchina</taxon>
        <taxon>Panagrolaimomorpha</taxon>
        <taxon>Panagrolaimoidea</taxon>
        <taxon>Panagrolaimidae</taxon>
        <taxon>Panagrellus</taxon>
    </lineage>
</organism>
<dbReference type="InterPro" id="IPR032023">
    <property type="entry name" value="GCC2_Rab_bind"/>
</dbReference>
<dbReference type="Pfam" id="PF01465">
    <property type="entry name" value="GRIP"/>
    <property type="match status" value="1"/>
</dbReference>